<dbReference type="PRINTS" id="PR00111">
    <property type="entry name" value="ABHYDROLASE"/>
</dbReference>
<name>A0AAW4P915_9EURY</name>
<dbReference type="PANTHER" id="PTHR43798:SF24">
    <property type="entry name" value="CIS-3-ALKYL-4-ALKYLOXETAN-2-ONE DECARBOXYLASE"/>
    <property type="match status" value="1"/>
</dbReference>
<proteinExistence type="predicted"/>
<dbReference type="RefSeq" id="WP_220578922.1">
    <property type="nucleotide sequence ID" value="NZ_RKLT01000001.1"/>
</dbReference>
<dbReference type="AlphaFoldDB" id="A0AAW4P915"/>
<gene>
    <name evidence="2" type="ORF">EGH23_05095</name>
</gene>
<dbReference type="InterPro" id="IPR000073">
    <property type="entry name" value="AB_hydrolase_1"/>
</dbReference>
<feature type="domain" description="AB hydrolase-1" evidence="1">
    <location>
        <begin position="34"/>
        <end position="276"/>
    </location>
</feature>
<dbReference type="Proteomes" id="UP001430455">
    <property type="component" value="Unassembled WGS sequence"/>
</dbReference>
<accession>A0AAW4P915</accession>
<reference evidence="2 3" key="1">
    <citation type="submission" date="2021-06" db="EMBL/GenBank/DDBJ databases">
        <title>Halomicroarcula sp. a new haloarchaeum isolated from saline soil.</title>
        <authorList>
            <person name="Duran-Viseras A."/>
            <person name="Sanchez-Porro C."/>
            <person name="Ventosa A."/>
        </authorList>
    </citation>
    <scope>NUCLEOTIDE SEQUENCE [LARGE SCALE GENOMIC DNA]</scope>
    <source>
        <strain evidence="2 3">F27</strain>
    </source>
</reference>
<evidence type="ECO:0000259" key="1">
    <source>
        <dbReference type="Pfam" id="PF00561"/>
    </source>
</evidence>
<dbReference type="PANTHER" id="PTHR43798">
    <property type="entry name" value="MONOACYLGLYCEROL LIPASE"/>
    <property type="match status" value="1"/>
</dbReference>
<dbReference type="GO" id="GO:0016020">
    <property type="term" value="C:membrane"/>
    <property type="evidence" value="ECO:0007669"/>
    <property type="project" value="TreeGrafter"/>
</dbReference>
<dbReference type="Pfam" id="PF00561">
    <property type="entry name" value="Abhydrolase_1"/>
    <property type="match status" value="1"/>
</dbReference>
<keyword evidence="2" id="KW-0378">Hydrolase</keyword>
<organism evidence="2 3">
    <name type="scientific">Haloarcula nitratireducens</name>
    <dbReference type="NCBI Taxonomy" id="2487749"/>
    <lineage>
        <taxon>Archaea</taxon>
        <taxon>Methanobacteriati</taxon>
        <taxon>Methanobacteriota</taxon>
        <taxon>Stenosarchaea group</taxon>
        <taxon>Halobacteria</taxon>
        <taxon>Halobacteriales</taxon>
        <taxon>Haloarculaceae</taxon>
        <taxon>Haloarcula</taxon>
    </lineage>
</organism>
<evidence type="ECO:0000313" key="3">
    <source>
        <dbReference type="Proteomes" id="UP001430455"/>
    </source>
</evidence>
<keyword evidence="3" id="KW-1185">Reference proteome</keyword>
<sequence length="290" mass="31924">MDHQSWTESQAETTVTVDGHDLSLAYRDEGTGTPVLFLHGIPTWSFLWRRTAPPLTEQFRTVVPDFVGYGNSDRRDGFDRSIRAQEQAVADLVDQLGLDEFHVVGHDIGGGVAVRYAAHTEGRVDKLVLSNATLYDSWPVEYITSLGLPATLEMDEDAFRERLDRAFVDGLEREEPDPEWVEGMTEPWLRAGGQRAFARAAVATNTNHTTEVEYDAVGDAGTDGGRASTTGDADLLCLWGAADAEQPVDDGYRLAREVGGDVVALDDAGHWVTEDRPAAYRDHLESFLAE</sequence>
<evidence type="ECO:0000313" key="2">
    <source>
        <dbReference type="EMBL" id="MBX0294258.1"/>
    </source>
</evidence>
<dbReference type="SUPFAM" id="SSF53474">
    <property type="entry name" value="alpha/beta-Hydrolases"/>
    <property type="match status" value="1"/>
</dbReference>
<protein>
    <submittedName>
        <fullName evidence="2">Alpha/beta hydrolase</fullName>
    </submittedName>
</protein>
<dbReference type="EMBL" id="RKLT01000001">
    <property type="protein sequence ID" value="MBX0294258.1"/>
    <property type="molecule type" value="Genomic_DNA"/>
</dbReference>
<dbReference type="InterPro" id="IPR050266">
    <property type="entry name" value="AB_hydrolase_sf"/>
</dbReference>
<comment type="caution">
    <text evidence="2">The sequence shown here is derived from an EMBL/GenBank/DDBJ whole genome shotgun (WGS) entry which is preliminary data.</text>
</comment>
<dbReference type="Gene3D" id="3.40.50.1820">
    <property type="entry name" value="alpha/beta hydrolase"/>
    <property type="match status" value="1"/>
</dbReference>
<dbReference type="InterPro" id="IPR029058">
    <property type="entry name" value="AB_hydrolase_fold"/>
</dbReference>
<dbReference type="GO" id="GO:0016787">
    <property type="term" value="F:hydrolase activity"/>
    <property type="evidence" value="ECO:0007669"/>
    <property type="project" value="UniProtKB-KW"/>
</dbReference>